<reference evidence="4" key="2">
    <citation type="submission" date="2021-04" db="EMBL/GenBank/DDBJ databases">
        <authorList>
            <person name="Gilroy R."/>
        </authorList>
    </citation>
    <scope>NUCLEOTIDE SEQUENCE</scope>
    <source>
        <strain evidence="4">ChiSxjej1B13-11774</strain>
    </source>
</reference>
<dbReference type="InterPro" id="IPR042229">
    <property type="entry name" value="Listeria/Bacterioides_rpt_sf"/>
</dbReference>
<evidence type="ECO:0000313" key="5">
    <source>
        <dbReference type="Proteomes" id="UP000824048"/>
    </source>
</evidence>
<gene>
    <name evidence="4" type="ORF">H9811_05425</name>
</gene>
<feature type="transmembrane region" description="Helical" evidence="2">
    <location>
        <begin position="1423"/>
        <end position="1446"/>
    </location>
</feature>
<dbReference type="Gene3D" id="3.80.10.10">
    <property type="entry name" value="Ribonuclease Inhibitor"/>
    <property type="match status" value="2"/>
</dbReference>
<dbReference type="Pfam" id="PF13306">
    <property type="entry name" value="LRR_5"/>
    <property type="match status" value="2"/>
</dbReference>
<keyword evidence="2" id="KW-1133">Transmembrane helix</keyword>
<dbReference type="SUPFAM" id="SSF49373">
    <property type="entry name" value="Invasin/intimin cell-adhesion fragments"/>
    <property type="match status" value="1"/>
</dbReference>
<feature type="compositionally biased region" description="Polar residues" evidence="1">
    <location>
        <begin position="1329"/>
        <end position="1346"/>
    </location>
</feature>
<dbReference type="Gene3D" id="2.160.20.110">
    <property type="match status" value="1"/>
</dbReference>
<dbReference type="InterPro" id="IPR013783">
    <property type="entry name" value="Ig-like_fold"/>
</dbReference>
<keyword evidence="2" id="KW-0812">Transmembrane</keyword>
<evidence type="ECO:0000313" key="4">
    <source>
        <dbReference type="EMBL" id="HIZ41986.1"/>
    </source>
</evidence>
<dbReference type="Gene3D" id="2.60.40.4270">
    <property type="entry name" value="Listeria-Bacteroides repeat domain"/>
    <property type="match status" value="1"/>
</dbReference>
<dbReference type="Proteomes" id="UP000824048">
    <property type="component" value="Unassembled WGS sequence"/>
</dbReference>
<keyword evidence="3" id="KW-0732">Signal</keyword>
<evidence type="ECO:0000256" key="1">
    <source>
        <dbReference type="SAM" id="MobiDB-lite"/>
    </source>
</evidence>
<dbReference type="InterPro" id="IPR053139">
    <property type="entry name" value="Surface_bspA-like"/>
</dbReference>
<feature type="chain" id="PRO_5038624803" evidence="3">
    <location>
        <begin position="32"/>
        <end position="1453"/>
    </location>
</feature>
<dbReference type="PANTHER" id="PTHR45661">
    <property type="entry name" value="SURFACE ANTIGEN"/>
    <property type="match status" value="1"/>
</dbReference>
<dbReference type="EMBL" id="DXBP01000035">
    <property type="protein sequence ID" value="HIZ41986.1"/>
    <property type="molecule type" value="Genomic_DNA"/>
</dbReference>
<sequence>MRKGKNGIRRIAALACSVALLATMLPAQVLAADEATSEPLAAVTSLEESGEEKAPEQGETGIQPEAENACTKSEDCAAETHEEGCPKYVAPAEEEDTDPVVSCTKGEDCAAETHEEGCPKYVAPAEKEDTDPVVSCTKTEDCQAKTHEEGCPKYEEPETESLTNALVAKNKSDDIMETDRLNKTDDIQPSTDWYTGHESDSTYNLFSAEDLAGLAQLVNNGNSFEGKTLNLRQAIDLENKMWMPIGNTEDNTFEGVFNGNGYTISNITISLEGMSVGFFGYLNRATVQDLTLNKVRFASASANEEQNIGGLCGSLMFIPSKIQNCHVVDMVVDQVQAKNIGGLVGYLYSGQDEAGNKISIEGSSVKDLSLNGNCDFLGGLIGNNSSYSYYISDCSVASVSLFNDSIQSSSACGGIAGKTTDPTYSSCSVSDSSVSAHNVGGALGISAYGGTLEGIQISNVTVTAIAEEGSVAGVIGAVNANSVSIKNCSLKDVTIQGKAQNQLNVLLGSGSLDDTEYTQSNISFFLNGEEVLPYTSAGVKYFLIKDDLTAIVTGASEDLTDGQLIIPDFIEYESKKYAVSTIAASAFSGNTAIKTLSLGNQLTDISASAFKDCVNITGMLVIPDSVEKIEQSAFYGCKNLTGIEIGDSVTTIEKHAFNSCEKVTSLNLGKNIETIAPAAFANLTALSGTIIIPESVKSLEGNGNYSGTGAFSNCKNIECVILTCDNISVGAYVFENFESLKAVVAPSSATFTSKTFQNSAQNVQFYLIGNTIPENIPLNQITAFTNGGTFSADTQFTAGTLATPTKDGAIFAGWYENAEFTGEAVATAEAGKTYYAKWIDLGVADVSLEYRQTKTFTAPAGVTFSNWKSEDPSVVTVDNGTITAVGVGKTTISVGAAANGQTTVAKISVTVTPMNITFGTGNGENPGGTITYQYDGGQAPAFSQFATFYPAKISDGSVSPVEGSSAVTLVEGKDIVFNYDAGAGSNDYEYLPLNVTSEANPETGLPVTVKLLNENYRFVTASNVTPGTELQLSVVVTDESLTESDITGLGTATTSFTYDGTGKAAVTGLTDIAADNISEFTLHFHGWQGTAFAEQHLTGAASKFTDEAVAAIAPTEPGSYLMILTGKSSNHYTYKSWIMTINKATVTVTAADKTVIAGDEDGLPSLSNPTEGKDYTVTGLAAGHSLTTAPTLNYADGANVDAVATYSIIPSGAAADEKYYTTIQYVNGTLHVEKIAIIEGANQTWIKESGKDLVIRSNADFSDFLGVTVNDVELVQNQDYTAKSGSTIVTIKADYLNSLAAGDYKIAIVSDTGSAVTKFTVKAEAAGDSDTSNNDNTAGGNTGSTPTQSGSGIVYYTCPACGYHDWTAGADGYKCNHCGYVESVKQLSGYGNVKGVYEPKTSAAAAQSASATSSSAIPQTSDAMPVGLLGGVTVVAAAAFAALFVLRKRKHND</sequence>
<dbReference type="InterPro" id="IPR026906">
    <property type="entry name" value="LRR_5"/>
</dbReference>
<feature type="signal peptide" evidence="3">
    <location>
        <begin position="1"/>
        <end position="31"/>
    </location>
</feature>
<dbReference type="Gene3D" id="2.60.40.10">
    <property type="entry name" value="Immunoglobulins"/>
    <property type="match status" value="1"/>
</dbReference>
<dbReference type="SUPFAM" id="SSF52058">
    <property type="entry name" value="L domain-like"/>
    <property type="match status" value="1"/>
</dbReference>
<evidence type="ECO:0000256" key="3">
    <source>
        <dbReference type="SAM" id="SignalP"/>
    </source>
</evidence>
<dbReference type="InterPro" id="IPR032675">
    <property type="entry name" value="LRR_dom_sf"/>
</dbReference>
<keyword evidence="2" id="KW-0472">Membrane</keyword>
<reference evidence="4" key="1">
    <citation type="journal article" date="2021" name="PeerJ">
        <title>Extensive microbial diversity within the chicken gut microbiome revealed by metagenomics and culture.</title>
        <authorList>
            <person name="Gilroy R."/>
            <person name="Ravi A."/>
            <person name="Getino M."/>
            <person name="Pursley I."/>
            <person name="Horton D.L."/>
            <person name="Alikhan N.F."/>
            <person name="Baker D."/>
            <person name="Gharbi K."/>
            <person name="Hall N."/>
            <person name="Watson M."/>
            <person name="Adriaenssens E.M."/>
            <person name="Foster-Nyarko E."/>
            <person name="Jarju S."/>
            <person name="Secka A."/>
            <person name="Antonio M."/>
            <person name="Oren A."/>
            <person name="Chaudhuri R.R."/>
            <person name="La Ragione R."/>
            <person name="Hildebrand F."/>
            <person name="Pallen M.J."/>
        </authorList>
    </citation>
    <scope>NUCLEOTIDE SEQUENCE</scope>
    <source>
        <strain evidence="4">ChiSxjej1B13-11774</strain>
    </source>
</reference>
<accession>A0A9D2ER59</accession>
<organism evidence="4 5">
    <name type="scientific">Candidatus Gemmiger excrementigallinarum</name>
    <dbReference type="NCBI Taxonomy" id="2838609"/>
    <lineage>
        <taxon>Bacteria</taxon>
        <taxon>Bacillati</taxon>
        <taxon>Bacillota</taxon>
        <taxon>Clostridia</taxon>
        <taxon>Eubacteriales</taxon>
        <taxon>Gemmiger</taxon>
    </lineage>
</organism>
<feature type="region of interest" description="Disordered" evidence="1">
    <location>
        <begin position="1326"/>
        <end position="1346"/>
    </location>
</feature>
<name>A0A9D2ER59_9FIRM</name>
<dbReference type="PANTHER" id="PTHR45661:SF3">
    <property type="entry name" value="IG-LIKE DOMAIN-CONTAINING PROTEIN"/>
    <property type="match status" value="1"/>
</dbReference>
<dbReference type="InterPro" id="IPR008964">
    <property type="entry name" value="Invasin/intimin_cell_adhesion"/>
</dbReference>
<dbReference type="Gene3D" id="2.60.40.1080">
    <property type="match status" value="1"/>
</dbReference>
<dbReference type="InterPro" id="IPR014756">
    <property type="entry name" value="Ig_E-set"/>
</dbReference>
<comment type="caution">
    <text evidence="4">The sequence shown here is derived from an EMBL/GenBank/DDBJ whole genome shotgun (WGS) entry which is preliminary data.</text>
</comment>
<proteinExistence type="predicted"/>
<evidence type="ECO:0000256" key="2">
    <source>
        <dbReference type="SAM" id="Phobius"/>
    </source>
</evidence>
<protein>
    <submittedName>
        <fullName evidence="4">Leucine-rich repeat protein</fullName>
    </submittedName>
</protein>
<dbReference type="SUPFAM" id="SSF81296">
    <property type="entry name" value="E set domains"/>
    <property type="match status" value="1"/>
</dbReference>
<feature type="region of interest" description="Disordered" evidence="1">
    <location>
        <begin position="41"/>
        <end position="75"/>
    </location>
</feature>